<protein>
    <submittedName>
        <fullName evidence="12">2084_t:CDS:1</fullName>
    </submittedName>
</protein>
<dbReference type="Pfam" id="PF02892">
    <property type="entry name" value="zf-BED"/>
    <property type="match status" value="1"/>
</dbReference>
<evidence type="ECO:0000256" key="9">
    <source>
        <dbReference type="SAM" id="MobiDB-lite"/>
    </source>
</evidence>
<evidence type="ECO:0000256" key="2">
    <source>
        <dbReference type="ARBA" id="ARBA00022723"/>
    </source>
</evidence>
<reference evidence="12" key="1">
    <citation type="submission" date="2021-06" db="EMBL/GenBank/DDBJ databases">
        <authorList>
            <person name="Kallberg Y."/>
            <person name="Tangrot J."/>
            <person name="Rosling A."/>
        </authorList>
    </citation>
    <scope>NUCLEOTIDE SEQUENCE</scope>
    <source>
        <strain evidence="12">FL966</strain>
    </source>
</reference>
<proteinExistence type="predicted"/>
<dbReference type="GO" id="GO:0008270">
    <property type="term" value="F:zinc ion binding"/>
    <property type="evidence" value="ECO:0007669"/>
    <property type="project" value="UniProtKB-KW"/>
</dbReference>
<keyword evidence="4" id="KW-0862">Zinc</keyword>
<keyword evidence="5" id="KW-0805">Transcription regulation</keyword>
<feature type="non-terminal residue" evidence="12">
    <location>
        <position position="466"/>
    </location>
</feature>
<evidence type="ECO:0000256" key="4">
    <source>
        <dbReference type="ARBA" id="ARBA00022833"/>
    </source>
</evidence>
<feature type="domain" description="HAT C-terminal dimerisation" evidence="11">
    <location>
        <begin position="426"/>
        <end position="464"/>
    </location>
</feature>
<dbReference type="OrthoDB" id="2448202at2759"/>
<evidence type="ECO:0000256" key="1">
    <source>
        <dbReference type="ARBA" id="ARBA00004123"/>
    </source>
</evidence>
<dbReference type="InterPro" id="IPR052035">
    <property type="entry name" value="ZnF_BED_domain_contain"/>
</dbReference>
<sequence>MDEENAPDLFIDPAELTSSTSQNTLESETFSEITNHPPKRIKSDPFWDELNKTTDKRQCKYCNKSYSLETGLSTIKSHFKRNHVERYNELMIAIKANVEPFSIDMVSKINQYLLKWIVTDQQAFSIVENKDFQQFINQLTQRYCLPSRQFISRSILNLYYDSQNELHMIPLHKRHTGNFITEKILNTISFYNIGSCIISVTTDNASSMDVFGRMLHEKLQYEHGNIDFEHVCCAAHVLNLAVSDSLKIVVNSITKLRNFVSYIRKSQPLFEELKKIFLAHGRTFLVPDLDVLTWWNSTYNMIKKMFQIRQMIDDLVDNNPTLKDRYLNDAEWNEVEKLDDYWTILQNCCNMSVVLDPNMKLSSFNNKTAIHELLYSTYEQYKEFGISIANNDRNSLRNYFRKHRNESLNNTSDVLEEYFTAIEYNSTSVPSEEMFSKAKNTINPIRNRLSEENATASLCLKTWYKL</sequence>
<dbReference type="PANTHER" id="PTHR46481:SF10">
    <property type="entry name" value="ZINC FINGER BED DOMAIN-CONTAINING PROTEIN 39"/>
    <property type="match status" value="1"/>
</dbReference>
<name>A0A9N9JQB6_9GLOM</name>
<dbReference type="Pfam" id="PF05699">
    <property type="entry name" value="Dimer_Tnp_hAT"/>
    <property type="match status" value="1"/>
</dbReference>
<dbReference type="InterPro" id="IPR008906">
    <property type="entry name" value="HATC_C_dom"/>
</dbReference>
<dbReference type="GO" id="GO:0046983">
    <property type="term" value="F:protein dimerization activity"/>
    <property type="evidence" value="ECO:0007669"/>
    <property type="project" value="InterPro"/>
</dbReference>
<accession>A0A9N9JQB6</accession>
<keyword evidence="3" id="KW-0863">Zinc-finger</keyword>
<evidence type="ECO:0000256" key="7">
    <source>
        <dbReference type="ARBA" id="ARBA00023163"/>
    </source>
</evidence>
<feature type="domain" description="BED-type" evidence="10">
    <location>
        <begin position="52"/>
        <end position="83"/>
    </location>
</feature>
<dbReference type="InterPro" id="IPR012337">
    <property type="entry name" value="RNaseH-like_sf"/>
</dbReference>
<evidence type="ECO:0000256" key="6">
    <source>
        <dbReference type="ARBA" id="ARBA00023125"/>
    </source>
</evidence>
<evidence type="ECO:0000259" key="10">
    <source>
        <dbReference type="Pfam" id="PF02892"/>
    </source>
</evidence>
<evidence type="ECO:0000313" key="13">
    <source>
        <dbReference type="Proteomes" id="UP000789759"/>
    </source>
</evidence>
<feature type="region of interest" description="Disordered" evidence="9">
    <location>
        <begin position="1"/>
        <end position="23"/>
    </location>
</feature>
<comment type="caution">
    <text evidence="12">The sequence shown here is derived from an EMBL/GenBank/DDBJ whole genome shotgun (WGS) entry which is preliminary data.</text>
</comment>
<comment type="subcellular location">
    <subcellularLocation>
        <location evidence="1">Nucleus</location>
    </subcellularLocation>
</comment>
<evidence type="ECO:0000256" key="3">
    <source>
        <dbReference type="ARBA" id="ARBA00022771"/>
    </source>
</evidence>
<keyword evidence="2" id="KW-0479">Metal-binding</keyword>
<dbReference type="InterPro" id="IPR003656">
    <property type="entry name" value="Znf_BED"/>
</dbReference>
<dbReference type="GO" id="GO:0005634">
    <property type="term" value="C:nucleus"/>
    <property type="evidence" value="ECO:0007669"/>
    <property type="project" value="UniProtKB-SubCell"/>
</dbReference>
<dbReference type="PANTHER" id="PTHR46481">
    <property type="entry name" value="ZINC FINGER BED DOMAIN-CONTAINING PROTEIN 4"/>
    <property type="match status" value="1"/>
</dbReference>
<keyword evidence="8" id="KW-0539">Nucleus</keyword>
<keyword evidence="7" id="KW-0804">Transcription</keyword>
<gene>
    <name evidence="12" type="ORF">CPELLU_LOCUS16908</name>
</gene>
<keyword evidence="13" id="KW-1185">Reference proteome</keyword>
<evidence type="ECO:0000313" key="12">
    <source>
        <dbReference type="EMBL" id="CAG8789462.1"/>
    </source>
</evidence>
<dbReference type="SUPFAM" id="SSF140996">
    <property type="entry name" value="Hermes dimerisation domain"/>
    <property type="match status" value="1"/>
</dbReference>
<evidence type="ECO:0000259" key="11">
    <source>
        <dbReference type="Pfam" id="PF05699"/>
    </source>
</evidence>
<dbReference type="GO" id="GO:0003677">
    <property type="term" value="F:DNA binding"/>
    <property type="evidence" value="ECO:0007669"/>
    <property type="project" value="UniProtKB-KW"/>
</dbReference>
<dbReference type="AlphaFoldDB" id="A0A9N9JQB6"/>
<evidence type="ECO:0000256" key="8">
    <source>
        <dbReference type="ARBA" id="ARBA00023242"/>
    </source>
</evidence>
<dbReference type="EMBL" id="CAJVQA010026573">
    <property type="protein sequence ID" value="CAG8789462.1"/>
    <property type="molecule type" value="Genomic_DNA"/>
</dbReference>
<organism evidence="12 13">
    <name type="scientific">Cetraspora pellucida</name>
    <dbReference type="NCBI Taxonomy" id="1433469"/>
    <lineage>
        <taxon>Eukaryota</taxon>
        <taxon>Fungi</taxon>
        <taxon>Fungi incertae sedis</taxon>
        <taxon>Mucoromycota</taxon>
        <taxon>Glomeromycotina</taxon>
        <taxon>Glomeromycetes</taxon>
        <taxon>Diversisporales</taxon>
        <taxon>Gigasporaceae</taxon>
        <taxon>Cetraspora</taxon>
    </lineage>
</organism>
<dbReference type="Proteomes" id="UP000789759">
    <property type="component" value="Unassembled WGS sequence"/>
</dbReference>
<feature type="non-terminal residue" evidence="12">
    <location>
        <position position="1"/>
    </location>
</feature>
<keyword evidence="6" id="KW-0238">DNA-binding</keyword>
<dbReference type="SUPFAM" id="SSF53098">
    <property type="entry name" value="Ribonuclease H-like"/>
    <property type="match status" value="1"/>
</dbReference>
<evidence type="ECO:0000256" key="5">
    <source>
        <dbReference type="ARBA" id="ARBA00023015"/>
    </source>
</evidence>